<dbReference type="Proteomes" id="UP000597762">
    <property type="component" value="Unassembled WGS sequence"/>
</dbReference>
<feature type="transmembrane region" description="Helical" evidence="2">
    <location>
        <begin position="14"/>
        <end position="33"/>
    </location>
</feature>
<reference evidence="3" key="1">
    <citation type="submission" date="2021-01" db="EMBL/GenBank/DDBJ databases">
        <authorList>
            <person name="Li R."/>
            <person name="Bekaert M."/>
        </authorList>
    </citation>
    <scope>NUCLEOTIDE SEQUENCE</scope>
    <source>
        <strain evidence="3">Farmed</strain>
    </source>
</reference>
<dbReference type="AlphaFoldDB" id="A0A812EUZ8"/>
<gene>
    <name evidence="3" type="ORF">SPHA_80354</name>
</gene>
<feature type="compositionally biased region" description="Pro residues" evidence="1">
    <location>
        <begin position="48"/>
        <end position="71"/>
    </location>
</feature>
<evidence type="ECO:0000256" key="2">
    <source>
        <dbReference type="SAM" id="Phobius"/>
    </source>
</evidence>
<organism evidence="3 4">
    <name type="scientific">Acanthosepion pharaonis</name>
    <name type="common">Pharaoh cuttlefish</name>
    <name type="synonym">Sepia pharaonis</name>
    <dbReference type="NCBI Taxonomy" id="158019"/>
    <lineage>
        <taxon>Eukaryota</taxon>
        <taxon>Metazoa</taxon>
        <taxon>Spiralia</taxon>
        <taxon>Lophotrochozoa</taxon>
        <taxon>Mollusca</taxon>
        <taxon>Cephalopoda</taxon>
        <taxon>Coleoidea</taxon>
        <taxon>Decapodiformes</taxon>
        <taxon>Sepiida</taxon>
        <taxon>Sepiina</taxon>
        <taxon>Sepiidae</taxon>
        <taxon>Acanthosepion</taxon>
    </lineage>
</organism>
<evidence type="ECO:0000256" key="1">
    <source>
        <dbReference type="SAM" id="MobiDB-lite"/>
    </source>
</evidence>
<accession>A0A812EUZ8</accession>
<protein>
    <submittedName>
        <fullName evidence="3">Uncharacterized protein</fullName>
    </submittedName>
</protein>
<comment type="caution">
    <text evidence="3">The sequence shown here is derived from an EMBL/GenBank/DDBJ whole genome shotgun (WGS) entry which is preliminary data.</text>
</comment>
<keyword evidence="2" id="KW-0812">Transmembrane</keyword>
<evidence type="ECO:0000313" key="3">
    <source>
        <dbReference type="EMBL" id="CAE1331140.1"/>
    </source>
</evidence>
<feature type="transmembrane region" description="Helical" evidence="2">
    <location>
        <begin position="188"/>
        <end position="211"/>
    </location>
</feature>
<evidence type="ECO:0000313" key="4">
    <source>
        <dbReference type="Proteomes" id="UP000597762"/>
    </source>
</evidence>
<sequence>MVGVHSLSSDTSRFFDWLLFLFAFFYFICSVFVENGFEKRAWHPPLPPPRHLPPPPPAPPPRTIPKLPPTPRFLEGPCQQSRKEQVPKVNTCDGEMSSRLGKGGGLKCQRWGQGGNGRTPPTSHAVWQIAHQEQPIVKTDAAAKANENHTDIFYRNSFIFLCFLIGFSFFFHFSLVYFFFSFIPFCCFSVWLLFLSFSFLLFSIFNISLLFG</sequence>
<dbReference type="EMBL" id="CAHIKZ030005598">
    <property type="protein sequence ID" value="CAE1331140.1"/>
    <property type="molecule type" value="Genomic_DNA"/>
</dbReference>
<feature type="region of interest" description="Disordered" evidence="1">
    <location>
        <begin position="48"/>
        <end position="87"/>
    </location>
</feature>
<name>A0A812EUZ8_ACAPH</name>
<keyword evidence="4" id="KW-1185">Reference proteome</keyword>
<keyword evidence="2" id="KW-0472">Membrane</keyword>
<keyword evidence="2" id="KW-1133">Transmembrane helix</keyword>
<proteinExistence type="predicted"/>
<feature type="transmembrane region" description="Helical" evidence="2">
    <location>
        <begin position="158"/>
        <end position="182"/>
    </location>
</feature>